<keyword evidence="1" id="KW-1185">Reference proteome</keyword>
<evidence type="ECO:0008006" key="3">
    <source>
        <dbReference type="Google" id="ProtNLM"/>
    </source>
</evidence>
<dbReference type="Proteomes" id="UP000050795">
    <property type="component" value="Unassembled WGS sequence"/>
</dbReference>
<reference evidence="1" key="1">
    <citation type="submission" date="2022-06" db="EMBL/GenBank/DDBJ databases">
        <authorList>
            <person name="Berger JAMES D."/>
            <person name="Berger JAMES D."/>
        </authorList>
    </citation>
    <scope>NUCLEOTIDE SEQUENCE [LARGE SCALE GENOMIC DNA]</scope>
</reference>
<organism evidence="1 2">
    <name type="scientific">Trichobilharzia regenti</name>
    <name type="common">Nasal bird schistosome</name>
    <dbReference type="NCBI Taxonomy" id="157069"/>
    <lineage>
        <taxon>Eukaryota</taxon>
        <taxon>Metazoa</taxon>
        <taxon>Spiralia</taxon>
        <taxon>Lophotrochozoa</taxon>
        <taxon>Platyhelminthes</taxon>
        <taxon>Trematoda</taxon>
        <taxon>Digenea</taxon>
        <taxon>Strigeidida</taxon>
        <taxon>Schistosomatoidea</taxon>
        <taxon>Schistosomatidae</taxon>
        <taxon>Trichobilharzia</taxon>
    </lineage>
</organism>
<reference evidence="2" key="2">
    <citation type="submission" date="2023-11" db="UniProtKB">
        <authorList>
            <consortium name="WormBaseParasite"/>
        </authorList>
    </citation>
    <scope>IDENTIFICATION</scope>
</reference>
<evidence type="ECO:0000313" key="2">
    <source>
        <dbReference type="WBParaSite" id="TREG1_16700.1"/>
    </source>
</evidence>
<evidence type="ECO:0000313" key="1">
    <source>
        <dbReference type="Proteomes" id="UP000050795"/>
    </source>
</evidence>
<dbReference type="WBParaSite" id="TREG1_16700.1">
    <property type="protein sequence ID" value="TREG1_16700.1"/>
    <property type="gene ID" value="TREG1_16700"/>
</dbReference>
<dbReference type="PANTHER" id="PTHR21301">
    <property type="entry name" value="REVERSE TRANSCRIPTASE"/>
    <property type="match status" value="1"/>
</dbReference>
<dbReference type="AlphaFoldDB" id="A0AA85J879"/>
<dbReference type="PANTHER" id="PTHR21301:SF11">
    <property type="entry name" value="GIY-YIG DOMAIN-CONTAINING PROTEIN"/>
    <property type="match status" value="1"/>
</dbReference>
<name>A0AA85J879_TRIRE</name>
<proteinExistence type="predicted"/>
<protein>
    <recommendedName>
        <fullName evidence="3">Reverse transcriptase domain-containing protein</fullName>
    </recommendedName>
</protein>
<accession>A0AA85J879</accession>
<sequence>MLGVQLCLTSTVFKFQGKIYKQIEGVAMGSPICPVVADIFMDRWENIATETFSPTPKVWWRCVDDTFTVLRTQDIDRLFEHINWKVEAIQFTYELESQEDCSVKRREYGKSNTGVYRKPIHSNVYLDFRSYHPISVKIGLVKCSSNRAQN</sequence>